<dbReference type="AlphaFoldDB" id="A0A942U7L5"/>
<dbReference type="Proteomes" id="UP000679749">
    <property type="component" value="Unassembled WGS sequence"/>
</dbReference>
<evidence type="ECO:0000313" key="2">
    <source>
        <dbReference type="Proteomes" id="UP000679749"/>
    </source>
</evidence>
<dbReference type="RefSeq" id="WP_213118614.1">
    <property type="nucleotide sequence ID" value="NZ_JAGYPF010000003.1"/>
</dbReference>
<sequence length="58" mass="6498">MYIIASFDYSSSLEVALTELMENDISQSDILALPLDKRTEAPRLFDSMHYADGTSLVI</sequence>
<dbReference type="EMBL" id="JAGYPF010000003">
    <property type="protein sequence ID" value="MBS4214118.1"/>
    <property type="molecule type" value="Genomic_DNA"/>
</dbReference>
<comment type="caution">
    <text evidence="1">The sequence shown here is derived from an EMBL/GenBank/DDBJ whole genome shotgun (WGS) entry which is preliminary data.</text>
</comment>
<organism evidence="1 2">
    <name type="scientific">Neobacillus rhizophilus</name>
    <dbReference type="NCBI Taxonomy" id="2833579"/>
    <lineage>
        <taxon>Bacteria</taxon>
        <taxon>Bacillati</taxon>
        <taxon>Bacillota</taxon>
        <taxon>Bacilli</taxon>
        <taxon>Bacillales</taxon>
        <taxon>Bacillaceae</taxon>
        <taxon>Neobacillus</taxon>
    </lineage>
</organism>
<accession>A0A942U7L5</accession>
<protein>
    <submittedName>
        <fullName evidence="1">Uncharacterized protein</fullName>
    </submittedName>
</protein>
<evidence type="ECO:0000313" key="1">
    <source>
        <dbReference type="EMBL" id="MBS4214118.1"/>
    </source>
</evidence>
<proteinExistence type="predicted"/>
<reference evidence="1" key="1">
    <citation type="submission" date="2021-05" db="EMBL/GenBank/DDBJ databases">
        <title>Novel Bacillus species.</title>
        <authorList>
            <person name="Liu G."/>
        </authorList>
    </citation>
    <scope>NUCLEOTIDE SEQUENCE</scope>
    <source>
        <strain evidence="1">FJAT-49825</strain>
    </source>
</reference>
<gene>
    <name evidence="1" type="ORF">KHA99_16820</name>
</gene>
<name>A0A942U7L5_9BACI</name>
<keyword evidence="2" id="KW-1185">Reference proteome</keyword>